<gene>
    <name evidence="1" type="ORF">IAC80_00415</name>
</gene>
<protein>
    <recommendedName>
        <fullName evidence="3">DUF2007 domain-containing protein</fullName>
    </recommendedName>
</protein>
<evidence type="ECO:0008006" key="3">
    <source>
        <dbReference type="Google" id="ProtNLM"/>
    </source>
</evidence>
<organism evidence="1 2">
    <name type="scientific">Candidatus Merdiplasma excrementigallinarum</name>
    <dbReference type="NCBI Taxonomy" id="2840864"/>
    <lineage>
        <taxon>Bacteria</taxon>
        <taxon>Bacillati</taxon>
        <taxon>Bacillota</taxon>
        <taxon>Clostridia</taxon>
        <taxon>Lachnospirales</taxon>
        <taxon>Lachnospiraceae</taxon>
        <taxon>Lachnospiraceae incertae sedis</taxon>
        <taxon>Candidatus Merdiplasma</taxon>
    </lineage>
</organism>
<dbReference type="EMBL" id="DVOS01000005">
    <property type="protein sequence ID" value="HIV22377.1"/>
    <property type="molecule type" value="Genomic_DNA"/>
</dbReference>
<reference evidence="1" key="2">
    <citation type="journal article" date="2021" name="PeerJ">
        <title>Extensive microbial diversity within the chicken gut microbiome revealed by metagenomics and culture.</title>
        <authorList>
            <person name="Gilroy R."/>
            <person name="Ravi A."/>
            <person name="Getino M."/>
            <person name="Pursley I."/>
            <person name="Horton D.L."/>
            <person name="Alikhan N.F."/>
            <person name="Baker D."/>
            <person name="Gharbi K."/>
            <person name="Hall N."/>
            <person name="Watson M."/>
            <person name="Adriaenssens E.M."/>
            <person name="Foster-Nyarko E."/>
            <person name="Jarju S."/>
            <person name="Secka A."/>
            <person name="Antonio M."/>
            <person name="Oren A."/>
            <person name="Chaudhuri R.R."/>
            <person name="La Ragione R."/>
            <person name="Hildebrand F."/>
            <person name="Pallen M.J."/>
        </authorList>
    </citation>
    <scope>NUCLEOTIDE SEQUENCE</scope>
    <source>
        <strain evidence="1">ChiBcec6-7307</strain>
    </source>
</reference>
<reference evidence="1" key="1">
    <citation type="submission" date="2020-10" db="EMBL/GenBank/DDBJ databases">
        <authorList>
            <person name="Gilroy R."/>
        </authorList>
    </citation>
    <scope>NUCLEOTIDE SEQUENCE</scope>
    <source>
        <strain evidence="1">ChiBcec6-7307</strain>
    </source>
</reference>
<evidence type="ECO:0000313" key="1">
    <source>
        <dbReference type="EMBL" id="HIV22377.1"/>
    </source>
</evidence>
<dbReference type="AlphaFoldDB" id="A0A9D1T8A2"/>
<accession>A0A9D1T8A2</accession>
<name>A0A9D1T8A2_9FIRM</name>
<proteinExistence type="predicted"/>
<sequence>MIMPWEKVKLCSVGDIKKKERIQELLACSGIWYQLKTTLPSRPHPADSAGIGTMAGVGNMRKTEQKNTYIFYVKKEDEEQARNLIKEA</sequence>
<evidence type="ECO:0000313" key="2">
    <source>
        <dbReference type="Proteomes" id="UP000886889"/>
    </source>
</evidence>
<dbReference type="Proteomes" id="UP000886889">
    <property type="component" value="Unassembled WGS sequence"/>
</dbReference>
<comment type="caution">
    <text evidence="1">The sequence shown here is derived from an EMBL/GenBank/DDBJ whole genome shotgun (WGS) entry which is preliminary data.</text>
</comment>